<dbReference type="InterPro" id="IPR002288">
    <property type="entry name" value="DNA_gyrase_B_C"/>
</dbReference>
<dbReference type="eggNOG" id="COG0187">
    <property type="taxonomic scope" value="Bacteria"/>
</dbReference>
<comment type="subunit">
    <text evidence="11">Heterotetramer, composed of two GyrA and two GyrB chains. In the heterotetramer, GyrA contains the active site tyrosine that forms a transient covalent intermediate with DNA, while GyrB binds cofactors and catalyzes ATP hydrolysis.</text>
</comment>
<dbReference type="PANTHER" id="PTHR45866:SF1">
    <property type="entry name" value="DNA GYRASE SUBUNIT B, MITOCHONDRIAL"/>
    <property type="match status" value="1"/>
</dbReference>
<dbReference type="InterPro" id="IPR013759">
    <property type="entry name" value="Topo_IIA_B_C"/>
</dbReference>
<dbReference type="FunFam" id="3.40.50.670:FF:000001">
    <property type="entry name" value="DNA topoisomerase 2"/>
    <property type="match status" value="1"/>
</dbReference>
<comment type="cofactor">
    <cofactor evidence="11">
        <name>Mg(2+)</name>
        <dbReference type="ChEBI" id="CHEBI:18420"/>
    </cofactor>
    <cofactor evidence="11">
        <name>Mn(2+)</name>
        <dbReference type="ChEBI" id="CHEBI:29035"/>
    </cofactor>
    <cofactor evidence="11">
        <name>Ca(2+)</name>
        <dbReference type="ChEBI" id="CHEBI:29108"/>
    </cofactor>
    <text evidence="11">Binds two Mg(2+) per subunit. The magnesium ions form salt bridges with both the protein and the DNA. Can also accept other divalent metal cations, such as Mn(2+) or Ca(2+).</text>
</comment>
<dbReference type="HOGENOM" id="CLU_006146_0_1_7"/>
<keyword evidence="4 11" id="KW-0479">Metal-binding</keyword>
<reference evidence="14" key="2">
    <citation type="submission" date="2011-03" db="EMBL/GenBank/DDBJ databases">
        <title>The complete genome of Hippea maritima DSM 10411.</title>
        <authorList>
            <consortium name="US DOE Joint Genome Institute (JGI-PGF)"/>
            <person name="Lucas S."/>
            <person name="Copeland A."/>
            <person name="Lapidus A."/>
            <person name="Bruce D."/>
            <person name="Goodwin L."/>
            <person name="Pitluck S."/>
            <person name="Peters L."/>
            <person name="Kyrpides N."/>
            <person name="Mavromatis K."/>
            <person name="Pagani I."/>
            <person name="Ivanova N."/>
            <person name="Mikhailova N."/>
            <person name="Lu M."/>
            <person name="Detter J.C."/>
            <person name="Tapia R."/>
            <person name="Han C."/>
            <person name="Land M."/>
            <person name="Hauser L."/>
            <person name="Markowitz V."/>
            <person name="Cheng J.-F."/>
            <person name="Hugenholtz P."/>
            <person name="Woyke T."/>
            <person name="Wu D."/>
            <person name="Spring S."/>
            <person name="Schroeder M."/>
            <person name="Brambilla E."/>
            <person name="Klenk H.-P."/>
            <person name="Eisen J.A."/>
        </authorList>
    </citation>
    <scope>NUCLEOTIDE SEQUENCE [LARGE SCALE GENOMIC DNA]</scope>
    <source>
        <strain evidence="14">ATCC 700847 / DSM 10411 / MH2</strain>
    </source>
</reference>
<dbReference type="InterPro" id="IPR006171">
    <property type="entry name" value="TOPRIM_dom"/>
</dbReference>
<evidence type="ECO:0000256" key="4">
    <source>
        <dbReference type="ARBA" id="ARBA00022723"/>
    </source>
</evidence>
<dbReference type="GO" id="GO:0046872">
    <property type="term" value="F:metal ion binding"/>
    <property type="evidence" value="ECO:0007669"/>
    <property type="project" value="UniProtKB-KW"/>
</dbReference>
<dbReference type="InterPro" id="IPR018522">
    <property type="entry name" value="TopoIIA_CS"/>
</dbReference>
<dbReference type="SUPFAM" id="SSF54211">
    <property type="entry name" value="Ribosomal protein S5 domain 2-like"/>
    <property type="match status" value="1"/>
</dbReference>
<dbReference type="RefSeq" id="WP_013681033.1">
    <property type="nucleotide sequence ID" value="NC_015318.1"/>
</dbReference>
<keyword evidence="10 11" id="KW-0413">Isomerase</keyword>
<dbReference type="InterPro" id="IPR001241">
    <property type="entry name" value="Topo_IIA"/>
</dbReference>
<comment type="catalytic activity">
    <reaction evidence="1 11">
        <text>ATP-dependent breakage, passage and rejoining of double-stranded DNA.</text>
        <dbReference type="EC" id="5.6.2.2"/>
    </reaction>
</comment>
<dbReference type="CDD" id="cd00822">
    <property type="entry name" value="TopoII_Trans_DNA_gyrase"/>
    <property type="match status" value="1"/>
</dbReference>
<dbReference type="PROSITE" id="PS50880">
    <property type="entry name" value="TOPRIM"/>
    <property type="match status" value="1"/>
</dbReference>
<evidence type="ECO:0000256" key="5">
    <source>
        <dbReference type="ARBA" id="ARBA00022741"/>
    </source>
</evidence>
<evidence type="ECO:0000256" key="6">
    <source>
        <dbReference type="ARBA" id="ARBA00022840"/>
    </source>
</evidence>
<dbReference type="Proteomes" id="UP000008139">
    <property type="component" value="Chromosome"/>
</dbReference>
<keyword evidence="9" id="KW-0238">DNA-binding</keyword>
<dbReference type="InterPro" id="IPR013506">
    <property type="entry name" value="Topo_IIA_bsu_dom2"/>
</dbReference>
<feature type="site" description="Interaction with DNA" evidence="11">
    <location>
        <position position="448"/>
    </location>
</feature>
<dbReference type="PANTHER" id="PTHR45866">
    <property type="entry name" value="DNA GYRASE/TOPOISOMERASE SUBUNIT B"/>
    <property type="match status" value="1"/>
</dbReference>
<evidence type="ECO:0000256" key="11">
    <source>
        <dbReference type="HAMAP-Rule" id="MF_01898"/>
    </source>
</evidence>
<proteinExistence type="inferred from homology"/>
<dbReference type="KEGG" id="hmr:Hipma_0005"/>
<keyword evidence="3 11" id="KW-0963">Cytoplasm</keyword>
<dbReference type="GO" id="GO:0006261">
    <property type="term" value="P:DNA-templated DNA replication"/>
    <property type="evidence" value="ECO:0007669"/>
    <property type="project" value="UniProtKB-UniRule"/>
</dbReference>
<dbReference type="InterPro" id="IPR013760">
    <property type="entry name" value="Topo_IIA-like_dom_sf"/>
</dbReference>
<keyword evidence="5 11" id="KW-0547">Nucleotide-binding</keyword>
<evidence type="ECO:0000256" key="2">
    <source>
        <dbReference type="ARBA" id="ARBA00010708"/>
    </source>
</evidence>
<evidence type="ECO:0000256" key="9">
    <source>
        <dbReference type="ARBA" id="ARBA00023125"/>
    </source>
</evidence>
<dbReference type="Pfam" id="PF02518">
    <property type="entry name" value="HATPase_c"/>
    <property type="match status" value="1"/>
</dbReference>
<dbReference type="GO" id="GO:0003677">
    <property type="term" value="F:DNA binding"/>
    <property type="evidence" value="ECO:0007669"/>
    <property type="project" value="UniProtKB-KW"/>
</dbReference>
<feature type="binding site" evidence="11">
    <location>
        <position position="495"/>
    </location>
    <ligand>
        <name>Mg(2+)</name>
        <dbReference type="ChEBI" id="CHEBI:18420"/>
        <label>2</label>
    </ligand>
</feature>
<dbReference type="GO" id="GO:0003918">
    <property type="term" value="F:DNA topoisomerase type II (double strand cut, ATP-hydrolyzing) activity"/>
    <property type="evidence" value="ECO:0007669"/>
    <property type="project" value="UniProtKB-UniRule"/>
</dbReference>
<dbReference type="EMBL" id="CP002606">
    <property type="protein sequence ID" value="AEA32988.1"/>
    <property type="molecule type" value="Genomic_DNA"/>
</dbReference>
<dbReference type="Gene3D" id="3.30.565.10">
    <property type="entry name" value="Histidine kinase-like ATPase, C-terminal domain"/>
    <property type="match status" value="1"/>
</dbReference>
<dbReference type="EC" id="5.6.2.2" evidence="11"/>
<feature type="site" description="Interaction with DNA" evidence="11">
    <location>
        <position position="445"/>
    </location>
</feature>
<evidence type="ECO:0000256" key="3">
    <source>
        <dbReference type="ARBA" id="ARBA00022490"/>
    </source>
</evidence>
<dbReference type="InterPro" id="IPR011557">
    <property type="entry name" value="GyrB"/>
</dbReference>
<dbReference type="PROSITE" id="PS00177">
    <property type="entry name" value="TOPOISOMERASE_II"/>
    <property type="match status" value="1"/>
</dbReference>
<dbReference type="Pfam" id="PF21249">
    <property type="entry name" value="GyrB_hook"/>
    <property type="match status" value="1"/>
</dbReference>
<keyword evidence="14" id="KW-1185">Reference proteome</keyword>
<dbReference type="Pfam" id="PF01751">
    <property type="entry name" value="Toprim"/>
    <property type="match status" value="1"/>
</dbReference>
<dbReference type="Pfam" id="PF00204">
    <property type="entry name" value="DNA_gyraseB"/>
    <property type="match status" value="1"/>
</dbReference>
<sequence>MAKYTAEDIKVLKGLEAVRKRPAMYIGGTSVEGLHHLVYEVVDNSIDEAMAGYCDTINVYINEDNSITVEDNGRGIPVDIHPVEKIPAVTLVLTTLHAGGKFDNKNYKVSGGLHGVGISVVNALSEWLVVEVKREGKIYTQRFEKGTPTTDLEVIGQTKESGTVITFLPDKGIFEITEFSYDILLKRLRELAFLNKGIKISLTDRRTDKSETFQYDKGLVSFVEYLSKTKNKLFDEPVYFNITEGSVLVELAFLYTDTYSSTIYTFANSINTAEGGVHLSAFKSVLTKTINRYAKANNLVKGNVVFNGDDVREGIVAVLSVRLPNPQFEGQTKTKLVNTDIKNVIQTKLYEKLNEYFEEHPQIAKLIIDKVSRAFNAREAARKAKELVRRKTVFESKGLPGKLADCQEKDPLKAELFLVEGDSAGGSAKQARDRVYQAILPLKGKILNTERTNLKKVLESEEIRNIITAIGSGVNESFNIDDVRYHKIIIMTDADVDGSHIQTLILTLFFRYFRELIENGYIYIAQPPLYRCKIGKKEFYIKDEKQMKEFLVNKGIDDFTPIVDGKELSKDEFRVILDKLLVYEGMVDKLSKVYPSEEIIRCLSIVSPSLDDFNDEDGIKDRLNACLKENSQILIKQIEQQGDSFVFRFEIDNEDKEIFISKEFFNSHEYKLISQYAPSKNMLGLPPFKAKVKGELIEFKTIKDMLSFIEDRAKKGLEIQRYKGLGEMNPEQLWETTMDPKTRRLLQVTISDAEEADRVFNMLMGNNPQLRKEFIEKNAKFVKHLDV</sequence>
<evidence type="ECO:0000313" key="13">
    <source>
        <dbReference type="EMBL" id="AEA32988.1"/>
    </source>
</evidence>
<dbReference type="PRINTS" id="PR00418">
    <property type="entry name" value="TPI2FAMILY"/>
</dbReference>
<evidence type="ECO:0000256" key="1">
    <source>
        <dbReference type="ARBA" id="ARBA00000185"/>
    </source>
</evidence>
<dbReference type="GO" id="GO:0005524">
    <property type="term" value="F:ATP binding"/>
    <property type="evidence" value="ECO:0007669"/>
    <property type="project" value="UniProtKB-UniRule"/>
</dbReference>
<evidence type="ECO:0000313" key="14">
    <source>
        <dbReference type="Proteomes" id="UP000008139"/>
    </source>
</evidence>
<dbReference type="InterPro" id="IPR034160">
    <property type="entry name" value="TOPRIM_GyrB"/>
</dbReference>
<dbReference type="NCBIfam" id="NF011501">
    <property type="entry name" value="PRK14939.1"/>
    <property type="match status" value="1"/>
</dbReference>
<dbReference type="STRING" id="760142.Hipma_0005"/>
<comment type="similarity">
    <text evidence="2 11">Belongs to the type II topoisomerase GyrB family.</text>
</comment>
<evidence type="ECO:0000256" key="10">
    <source>
        <dbReference type="ARBA" id="ARBA00023235"/>
    </source>
</evidence>
<gene>
    <name evidence="11" type="primary">gyrB</name>
    <name evidence="13" type="ordered locus">Hipma_0005</name>
</gene>
<feature type="binding site" evidence="11">
    <location>
        <position position="420"/>
    </location>
    <ligand>
        <name>Mg(2+)</name>
        <dbReference type="ChEBI" id="CHEBI:18420"/>
        <label>1</label>
        <note>catalytic</note>
    </ligand>
</feature>
<evidence type="ECO:0000256" key="8">
    <source>
        <dbReference type="ARBA" id="ARBA00023029"/>
    </source>
</evidence>
<dbReference type="SUPFAM" id="SSF56719">
    <property type="entry name" value="Type II DNA topoisomerase"/>
    <property type="match status" value="1"/>
</dbReference>
<evidence type="ECO:0000259" key="12">
    <source>
        <dbReference type="PROSITE" id="PS50880"/>
    </source>
</evidence>
<dbReference type="Gene3D" id="3.40.50.670">
    <property type="match status" value="2"/>
</dbReference>
<dbReference type="NCBIfam" id="TIGR01059">
    <property type="entry name" value="gyrB"/>
    <property type="match status" value="1"/>
</dbReference>
<dbReference type="Pfam" id="PF00986">
    <property type="entry name" value="DNA_gyraseB_C"/>
    <property type="match status" value="1"/>
</dbReference>
<dbReference type="CDD" id="cd16928">
    <property type="entry name" value="HATPase_GyrB-like"/>
    <property type="match status" value="1"/>
</dbReference>
<keyword evidence="7 11" id="KW-0460">Magnesium</keyword>
<protein>
    <recommendedName>
        <fullName evidence="11">DNA gyrase subunit B</fullName>
        <ecNumber evidence="11">5.6.2.2</ecNumber>
    </recommendedName>
</protein>
<dbReference type="InterPro" id="IPR049353">
    <property type="entry name" value="GyrB_hook"/>
</dbReference>
<feature type="binding site" evidence="11">
    <location>
        <position position="493"/>
    </location>
    <ligand>
        <name>Mg(2+)</name>
        <dbReference type="ChEBI" id="CHEBI:18420"/>
        <label>2</label>
    </ligand>
</feature>
<dbReference type="GO" id="GO:0005694">
    <property type="term" value="C:chromosome"/>
    <property type="evidence" value="ECO:0007669"/>
    <property type="project" value="InterPro"/>
</dbReference>
<dbReference type="PRINTS" id="PR01159">
    <property type="entry name" value="DNAGYRASEB"/>
</dbReference>
<dbReference type="InterPro" id="IPR036890">
    <property type="entry name" value="HATPase_C_sf"/>
</dbReference>
<comment type="subcellular location">
    <subcellularLocation>
        <location evidence="11">Cytoplasm</location>
    </subcellularLocation>
</comment>
<dbReference type="GO" id="GO:0005737">
    <property type="term" value="C:cytoplasm"/>
    <property type="evidence" value="ECO:0007669"/>
    <property type="project" value="UniProtKB-SubCell"/>
</dbReference>
<dbReference type="GO" id="GO:0006265">
    <property type="term" value="P:DNA topological change"/>
    <property type="evidence" value="ECO:0007669"/>
    <property type="project" value="UniProtKB-UniRule"/>
</dbReference>
<dbReference type="SMART" id="SM00387">
    <property type="entry name" value="HATPase_c"/>
    <property type="match status" value="1"/>
</dbReference>
<organism evidence="13 14">
    <name type="scientific">Hippea maritima (strain ATCC 700847 / DSM 10411 / MH2)</name>
    <dbReference type="NCBI Taxonomy" id="760142"/>
    <lineage>
        <taxon>Bacteria</taxon>
        <taxon>Pseudomonadati</taxon>
        <taxon>Campylobacterota</taxon>
        <taxon>Desulfurellia</taxon>
        <taxon>Desulfurellales</taxon>
        <taxon>Hippeaceae</taxon>
        <taxon>Hippea</taxon>
    </lineage>
</organism>
<dbReference type="InterPro" id="IPR000565">
    <property type="entry name" value="Topo_IIA_B"/>
</dbReference>
<dbReference type="Gene3D" id="3.30.230.10">
    <property type="match status" value="1"/>
</dbReference>
<comment type="function">
    <text evidence="11">A type II topoisomerase that negatively supercoils closed circular double-stranded (ds) DNA in an ATP-dependent manner to modulate DNA topology and maintain chromosomes in an underwound state. Negative supercoiling favors strand separation, and DNA replication, transcription, recombination and repair, all of which involve strand separation. Also able to catalyze the interconversion of other topological isomers of dsDNA rings, including catenanes and knotted rings. Type II topoisomerases break and join 2 DNA strands simultaneously in an ATP-dependent manner.</text>
</comment>
<feature type="domain" description="Toprim" evidence="12">
    <location>
        <begin position="414"/>
        <end position="528"/>
    </location>
</feature>
<dbReference type="InterPro" id="IPR003594">
    <property type="entry name" value="HATPase_dom"/>
</dbReference>
<feature type="binding site" evidence="11">
    <location>
        <position position="493"/>
    </location>
    <ligand>
        <name>Mg(2+)</name>
        <dbReference type="ChEBI" id="CHEBI:18420"/>
        <label>1</label>
        <note>catalytic</note>
    </ligand>
</feature>
<dbReference type="InterPro" id="IPR014721">
    <property type="entry name" value="Ribsml_uS5_D2-typ_fold_subgr"/>
</dbReference>
<reference evidence="13 14" key="1">
    <citation type="journal article" date="2011" name="Stand. Genomic Sci.">
        <title>Complete genome sequence of the thermophilic sulfur-reducer Hippea maritima type strain (MH(2)).</title>
        <authorList>
            <person name="Huntemann M."/>
            <person name="Lu M."/>
            <person name="Nolan M."/>
            <person name="Lapidus A."/>
            <person name="Lucas S."/>
            <person name="Hammon N."/>
            <person name="Deshpande S."/>
            <person name="Cheng J.F."/>
            <person name="Tapia R."/>
            <person name="Han C."/>
            <person name="Goodwin L."/>
            <person name="Pitluck S."/>
            <person name="Liolios K."/>
            <person name="Pagani I."/>
            <person name="Ivanova N."/>
            <person name="Ovchinikova G."/>
            <person name="Pati A."/>
            <person name="Chen A."/>
            <person name="Palaniappan K."/>
            <person name="Land M."/>
            <person name="Hauser L."/>
            <person name="Jeffries C.D."/>
            <person name="Detter J.C."/>
            <person name="Brambilla E.M."/>
            <person name="Rohde M."/>
            <person name="Spring S."/>
            <person name="Goker M."/>
            <person name="Woyke T."/>
            <person name="Bristow J."/>
            <person name="Eisen J.A."/>
            <person name="Markowitz V."/>
            <person name="Hugenholtz P."/>
            <person name="Kyrpides N.C."/>
            <person name="Klenk H.P."/>
            <person name="Mavromatis K."/>
        </authorList>
    </citation>
    <scope>NUCLEOTIDE SEQUENCE [LARGE SCALE GENOMIC DNA]</scope>
    <source>
        <strain evidence="14">ATCC 700847 / DSM 10411 / MH2</strain>
    </source>
</reference>
<name>F2LWE2_HIPMA</name>
<dbReference type="FunCoup" id="F2LWE2">
    <property type="interactions" value="393"/>
</dbReference>
<dbReference type="FunFam" id="3.30.230.10:FF:000005">
    <property type="entry name" value="DNA gyrase subunit B"/>
    <property type="match status" value="1"/>
</dbReference>
<dbReference type="InterPro" id="IPR020568">
    <property type="entry name" value="Ribosomal_Su5_D2-typ_SF"/>
</dbReference>
<dbReference type="FunFam" id="3.30.565.10:FF:000002">
    <property type="entry name" value="DNA gyrase subunit B"/>
    <property type="match status" value="1"/>
</dbReference>
<keyword evidence="8 11" id="KW-0799">Topoisomerase</keyword>
<dbReference type="SMART" id="SM00433">
    <property type="entry name" value="TOP2c"/>
    <property type="match status" value="1"/>
</dbReference>
<dbReference type="NCBIfam" id="NF004189">
    <property type="entry name" value="PRK05644.1"/>
    <property type="match status" value="1"/>
</dbReference>
<evidence type="ECO:0000256" key="7">
    <source>
        <dbReference type="ARBA" id="ARBA00022842"/>
    </source>
</evidence>
<dbReference type="SUPFAM" id="SSF55874">
    <property type="entry name" value="ATPase domain of HSP90 chaperone/DNA topoisomerase II/histidine kinase"/>
    <property type="match status" value="1"/>
</dbReference>
<accession>F2LWE2</accession>
<dbReference type="AlphaFoldDB" id="F2LWE2"/>
<dbReference type="CDD" id="cd03366">
    <property type="entry name" value="TOPRIM_TopoIIA_GyrB"/>
    <property type="match status" value="1"/>
</dbReference>
<dbReference type="HAMAP" id="MF_01898">
    <property type="entry name" value="GyrB"/>
    <property type="match status" value="1"/>
</dbReference>
<keyword evidence="6 11" id="KW-0067">ATP-binding</keyword>
<comment type="miscellaneous">
    <text evidence="11">Few gyrases are as efficient as E.coli at forming negative supercoils. Not all organisms have 2 type II topoisomerases; in organisms with a single type II topoisomerase this enzyme also has to decatenate newly replicated chromosomes.</text>
</comment>
<dbReference type="InParanoid" id="F2LWE2"/>